<name>A0A6J4P932_9ACTN</name>
<evidence type="ECO:0000313" key="5">
    <source>
        <dbReference type="EMBL" id="CAA9409391.1"/>
    </source>
</evidence>
<organism evidence="5">
    <name type="scientific">uncultured Nocardioides sp</name>
    <dbReference type="NCBI Taxonomy" id="198441"/>
    <lineage>
        <taxon>Bacteria</taxon>
        <taxon>Bacillati</taxon>
        <taxon>Actinomycetota</taxon>
        <taxon>Actinomycetes</taxon>
        <taxon>Propionibacteriales</taxon>
        <taxon>Nocardioidaceae</taxon>
        <taxon>Nocardioides</taxon>
        <taxon>environmental samples</taxon>
    </lineage>
</organism>
<dbReference type="EMBL" id="CADCUN010000276">
    <property type="protein sequence ID" value="CAA9409391.1"/>
    <property type="molecule type" value="Genomic_DNA"/>
</dbReference>
<evidence type="ECO:0000256" key="1">
    <source>
        <dbReference type="ARBA" id="ARBA00023015"/>
    </source>
</evidence>
<keyword evidence="3" id="KW-0804">Transcription</keyword>
<accession>A0A6J4P932</accession>
<reference evidence="5" key="1">
    <citation type="submission" date="2020-02" db="EMBL/GenBank/DDBJ databases">
        <authorList>
            <person name="Meier V. D."/>
        </authorList>
    </citation>
    <scope>NUCLEOTIDE SEQUENCE</scope>
    <source>
        <strain evidence="5">AVDCRST_MAG60</strain>
    </source>
</reference>
<dbReference type="GO" id="GO:0003700">
    <property type="term" value="F:DNA-binding transcription factor activity"/>
    <property type="evidence" value="ECO:0007669"/>
    <property type="project" value="InterPro"/>
</dbReference>
<dbReference type="InterPro" id="IPR011711">
    <property type="entry name" value="GntR_C"/>
</dbReference>
<feature type="domain" description="HTH gntR-type" evidence="4">
    <location>
        <begin position="5"/>
        <end position="72"/>
    </location>
</feature>
<dbReference type="PROSITE" id="PS50949">
    <property type="entry name" value="HTH_GNTR"/>
    <property type="match status" value="1"/>
</dbReference>
<evidence type="ECO:0000256" key="3">
    <source>
        <dbReference type="ARBA" id="ARBA00023163"/>
    </source>
</evidence>
<dbReference type="InterPro" id="IPR036390">
    <property type="entry name" value="WH_DNA-bd_sf"/>
</dbReference>
<keyword evidence="2" id="KW-0238">DNA-binding</keyword>
<dbReference type="InterPro" id="IPR000524">
    <property type="entry name" value="Tscrpt_reg_HTH_GntR"/>
</dbReference>
<dbReference type="PANTHER" id="PTHR43537">
    <property type="entry name" value="TRANSCRIPTIONAL REGULATOR, GNTR FAMILY"/>
    <property type="match status" value="1"/>
</dbReference>
<dbReference type="PANTHER" id="PTHR43537:SF5">
    <property type="entry name" value="UXU OPERON TRANSCRIPTIONAL REGULATOR"/>
    <property type="match status" value="1"/>
</dbReference>
<dbReference type="Pfam" id="PF07729">
    <property type="entry name" value="FCD"/>
    <property type="match status" value="1"/>
</dbReference>
<dbReference type="SUPFAM" id="SSF46785">
    <property type="entry name" value="Winged helix' DNA-binding domain"/>
    <property type="match status" value="1"/>
</dbReference>
<dbReference type="Pfam" id="PF00392">
    <property type="entry name" value="GntR"/>
    <property type="match status" value="1"/>
</dbReference>
<dbReference type="GO" id="GO:0003677">
    <property type="term" value="F:DNA binding"/>
    <property type="evidence" value="ECO:0007669"/>
    <property type="project" value="UniProtKB-KW"/>
</dbReference>
<gene>
    <name evidence="5" type="ORF">AVDCRST_MAG60-2583</name>
</gene>
<proteinExistence type="predicted"/>
<evidence type="ECO:0000259" key="4">
    <source>
        <dbReference type="PROSITE" id="PS50949"/>
    </source>
</evidence>
<protein>
    <submittedName>
        <fullName evidence="5">Transcriptional regulator, GntR family</fullName>
    </submittedName>
</protein>
<evidence type="ECO:0000256" key="2">
    <source>
        <dbReference type="ARBA" id="ARBA00023125"/>
    </source>
</evidence>
<sequence>MTVSTARSTGVMALLRAEILGGALLPGTPLRESSLAVRFDVSRRTVREALLSLSEHGLAVHRHNAGAVVRSFTAEDILDLYRVRRMLESEGVRSALTAPEPALAAVSKAFEAVEHAARGDSSTVLAEADMAFHGSVIALNGSVRIDEFYNRVATQMTYAIAILQRHEQGGSSQTEVIVAEHRAIRDAVVARDVYEAQRLVLDHIHIYERKLLAIAGEQRRSVSRRPAAEGRRRGSSPG</sequence>
<dbReference type="InterPro" id="IPR036388">
    <property type="entry name" value="WH-like_DNA-bd_sf"/>
</dbReference>
<dbReference type="AlphaFoldDB" id="A0A6J4P932"/>
<dbReference type="InterPro" id="IPR008920">
    <property type="entry name" value="TF_FadR/GntR_C"/>
</dbReference>
<dbReference type="SUPFAM" id="SSF48008">
    <property type="entry name" value="GntR ligand-binding domain-like"/>
    <property type="match status" value="1"/>
</dbReference>
<keyword evidence="1" id="KW-0805">Transcription regulation</keyword>
<dbReference type="Gene3D" id="1.10.10.10">
    <property type="entry name" value="Winged helix-like DNA-binding domain superfamily/Winged helix DNA-binding domain"/>
    <property type="match status" value="1"/>
</dbReference>
<dbReference type="SMART" id="SM00895">
    <property type="entry name" value="FCD"/>
    <property type="match status" value="1"/>
</dbReference>
<dbReference type="SMART" id="SM00345">
    <property type="entry name" value="HTH_GNTR"/>
    <property type="match status" value="1"/>
</dbReference>
<dbReference type="Gene3D" id="1.20.120.530">
    <property type="entry name" value="GntR ligand-binding domain-like"/>
    <property type="match status" value="1"/>
</dbReference>